<sequence>MPDYLGLSDFDHASAPRTGVLLVNLGTPDSPSPGDVRRFLAEFLWDARVIESPRWLWWLILHGVILRIRPSKSAHAYQQIWTPQGSPLLLHTKALAVGLEKELTERLGQGRVVVGLGMSYGSPDIPGTLERMHREGVRRLIVLPLYPQYSGTTTASVFDRVTRTLQRFRWLPEFRFITQYHDDGAYIAALAASIQAHWQTHGRKHLLFSFHGVPRSYLLAGDPYHCQCLKTARLVSERLGLAEGDWSVSFQSQVGREEWLRPYTDELLLRYAKEGPKRISVVCPGFATDCLETLEEIEIRNRAPFLENGGEAYDYIPALNATPAHVQLLADLTLRHAQGWPVSEVADPQSKARAVRGGAGR</sequence>
<dbReference type="GO" id="GO:0046872">
    <property type="term" value="F:metal ion binding"/>
    <property type="evidence" value="ECO:0007669"/>
    <property type="project" value="UniProtKB-KW"/>
</dbReference>
<keyword evidence="3 9" id="KW-0479">Metal-binding</keyword>
<gene>
    <name evidence="9" type="primary">hemH</name>
    <name evidence="11" type="ORF">HNQ60_002300</name>
</gene>
<dbReference type="InterPro" id="IPR019772">
    <property type="entry name" value="Ferrochelatase_AS"/>
</dbReference>
<dbReference type="GO" id="GO:0005737">
    <property type="term" value="C:cytoplasm"/>
    <property type="evidence" value="ECO:0007669"/>
    <property type="project" value="UniProtKB-SubCell"/>
</dbReference>
<feature type="binding site" evidence="9">
    <location>
        <position position="292"/>
    </location>
    <ligand>
        <name>Fe(2+)</name>
        <dbReference type="ChEBI" id="CHEBI:29033"/>
    </ligand>
</feature>
<dbReference type="PROSITE" id="PS00534">
    <property type="entry name" value="FERROCHELATASE"/>
    <property type="match status" value="1"/>
</dbReference>
<dbReference type="FunFam" id="3.40.50.1400:FF:000002">
    <property type="entry name" value="Ferrochelatase"/>
    <property type="match status" value="1"/>
</dbReference>
<dbReference type="CDD" id="cd03411">
    <property type="entry name" value="Ferrochelatase_N"/>
    <property type="match status" value="1"/>
</dbReference>
<evidence type="ECO:0000256" key="7">
    <source>
        <dbReference type="ARBA" id="ARBA00023244"/>
    </source>
</evidence>
<evidence type="ECO:0000256" key="3">
    <source>
        <dbReference type="ARBA" id="ARBA00022723"/>
    </source>
</evidence>
<evidence type="ECO:0000313" key="11">
    <source>
        <dbReference type="EMBL" id="MBB6093422.1"/>
    </source>
</evidence>
<comment type="caution">
    <text evidence="11">The sequence shown here is derived from an EMBL/GenBank/DDBJ whole genome shotgun (WGS) entry which is preliminary data.</text>
</comment>
<organism evidence="11 12">
    <name type="scientific">Povalibacter uvarum</name>
    <dbReference type="NCBI Taxonomy" id="732238"/>
    <lineage>
        <taxon>Bacteria</taxon>
        <taxon>Pseudomonadati</taxon>
        <taxon>Pseudomonadota</taxon>
        <taxon>Gammaproteobacteria</taxon>
        <taxon>Steroidobacterales</taxon>
        <taxon>Steroidobacteraceae</taxon>
        <taxon>Povalibacter</taxon>
    </lineage>
</organism>
<dbReference type="AlphaFoldDB" id="A0A841HMW5"/>
<evidence type="ECO:0000313" key="12">
    <source>
        <dbReference type="Proteomes" id="UP000588068"/>
    </source>
</evidence>
<accession>A0A841HMW5</accession>
<dbReference type="Gene3D" id="3.40.50.1400">
    <property type="match status" value="2"/>
</dbReference>
<dbReference type="PANTHER" id="PTHR11108">
    <property type="entry name" value="FERROCHELATASE"/>
    <property type="match status" value="1"/>
</dbReference>
<dbReference type="Proteomes" id="UP000588068">
    <property type="component" value="Unassembled WGS sequence"/>
</dbReference>
<dbReference type="SUPFAM" id="SSF53800">
    <property type="entry name" value="Chelatase"/>
    <property type="match status" value="1"/>
</dbReference>
<dbReference type="PANTHER" id="PTHR11108:SF1">
    <property type="entry name" value="FERROCHELATASE, MITOCHONDRIAL"/>
    <property type="match status" value="1"/>
</dbReference>
<comment type="pathway">
    <text evidence="9 10">Porphyrin-containing compound metabolism; protoheme biosynthesis; protoheme from protoporphyrin-IX: step 1/1.</text>
</comment>
<keyword evidence="7 9" id="KW-0627">Porphyrin biosynthesis</keyword>
<dbReference type="RefSeq" id="WP_184331725.1">
    <property type="nucleotide sequence ID" value="NZ_JACHHZ010000002.1"/>
</dbReference>
<keyword evidence="2 9" id="KW-0963">Cytoplasm</keyword>
<comment type="similarity">
    <text evidence="1 9 10">Belongs to the ferrochelatase family.</text>
</comment>
<dbReference type="HAMAP" id="MF_00323">
    <property type="entry name" value="Ferrochelatase"/>
    <property type="match status" value="1"/>
</dbReference>
<evidence type="ECO:0000256" key="6">
    <source>
        <dbReference type="ARBA" id="ARBA00023239"/>
    </source>
</evidence>
<evidence type="ECO:0000256" key="10">
    <source>
        <dbReference type="RuleBase" id="RU000607"/>
    </source>
</evidence>
<keyword evidence="4 9" id="KW-0408">Iron</keyword>
<dbReference type="Pfam" id="PF00762">
    <property type="entry name" value="Ferrochelatase"/>
    <property type="match status" value="1"/>
</dbReference>
<dbReference type="UniPathway" id="UPA00252">
    <property type="reaction ID" value="UER00325"/>
</dbReference>
<dbReference type="InterPro" id="IPR033644">
    <property type="entry name" value="Ferrochelatase_C"/>
</dbReference>
<name>A0A841HMW5_9GAMM</name>
<dbReference type="GO" id="GO:0004325">
    <property type="term" value="F:ferrochelatase activity"/>
    <property type="evidence" value="ECO:0007669"/>
    <property type="project" value="UniProtKB-UniRule"/>
</dbReference>
<evidence type="ECO:0000256" key="5">
    <source>
        <dbReference type="ARBA" id="ARBA00023133"/>
    </source>
</evidence>
<protein>
    <recommendedName>
        <fullName evidence="9 10">Ferrochelatase</fullName>
        <ecNumber evidence="9 10">4.98.1.1</ecNumber>
    </recommendedName>
    <alternativeName>
        <fullName evidence="9">Heme synthase</fullName>
    </alternativeName>
    <alternativeName>
        <fullName evidence="9">Protoheme ferro-lyase</fullName>
    </alternativeName>
</protein>
<dbReference type="NCBIfam" id="TIGR00109">
    <property type="entry name" value="hemH"/>
    <property type="match status" value="1"/>
</dbReference>
<reference evidence="11 12" key="1">
    <citation type="submission" date="2020-08" db="EMBL/GenBank/DDBJ databases">
        <title>Genomic Encyclopedia of Type Strains, Phase IV (KMG-IV): sequencing the most valuable type-strain genomes for metagenomic binning, comparative biology and taxonomic classification.</title>
        <authorList>
            <person name="Goeker M."/>
        </authorList>
    </citation>
    <scope>NUCLEOTIDE SEQUENCE [LARGE SCALE GENOMIC DNA]</scope>
    <source>
        <strain evidence="11 12">DSM 26723</strain>
    </source>
</reference>
<comment type="catalytic activity">
    <reaction evidence="8">
        <text>Fe-coproporphyrin III + 2 H(+) = coproporphyrin III + Fe(2+)</text>
        <dbReference type="Rhea" id="RHEA:49572"/>
        <dbReference type="ChEBI" id="CHEBI:15378"/>
        <dbReference type="ChEBI" id="CHEBI:29033"/>
        <dbReference type="ChEBI" id="CHEBI:68438"/>
        <dbReference type="ChEBI" id="CHEBI:131725"/>
        <dbReference type="EC" id="4.99.1.9"/>
    </reaction>
    <physiologicalReaction direction="right-to-left" evidence="8">
        <dbReference type="Rhea" id="RHEA:49574"/>
    </physiologicalReaction>
</comment>
<comment type="function">
    <text evidence="9 10">Catalyzes the ferrous insertion into protoporphyrin IX.</text>
</comment>
<dbReference type="InterPro" id="IPR033659">
    <property type="entry name" value="Ferrochelatase_N"/>
</dbReference>
<evidence type="ECO:0000256" key="4">
    <source>
        <dbReference type="ARBA" id="ARBA00023004"/>
    </source>
</evidence>
<keyword evidence="6 9" id="KW-0456">Lyase</keyword>
<dbReference type="EC" id="4.98.1.1" evidence="9 10"/>
<evidence type="ECO:0000256" key="2">
    <source>
        <dbReference type="ARBA" id="ARBA00022490"/>
    </source>
</evidence>
<comment type="subcellular location">
    <subcellularLocation>
        <location evidence="9 10">Cytoplasm</location>
    </subcellularLocation>
</comment>
<proteinExistence type="inferred from homology"/>
<dbReference type="CDD" id="cd00419">
    <property type="entry name" value="Ferrochelatase_C"/>
    <property type="match status" value="1"/>
</dbReference>
<keyword evidence="5 9" id="KW-0350">Heme biosynthesis</keyword>
<keyword evidence="12" id="KW-1185">Reference proteome</keyword>
<comment type="catalytic activity">
    <reaction evidence="9 10">
        <text>heme b + 2 H(+) = protoporphyrin IX + Fe(2+)</text>
        <dbReference type="Rhea" id="RHEA:22584"/>
        <dbReference type="ChEBI" id="CHEBI:15378"/>
        <dbReference type="ChEBI" id="CHEBI:29033"/>
        <dbReference type="ChEBI" id="CHEBI:57306"/>
        <dbReference type="ChEBI" id="CHEBI:60344"/>
        <dbReference type="EC" id="4.98.1.1"/>
    </reaction>
</comment>
<evidence type="ECO:0000256" key="8">
    <source>
        <dbReference type="ARBA" id="ARBA00024536"/>
    </source>
</evidence>
<dbReference type="GO" id="GO:0006783">
    <property type="term" value="P:heme biosynthetic process"/>
    <property type="evidence" value="ECO:0007669"/>
    <property type="project" value="UniProtKB-UniRule"/>
</dbReference>
<evidence type="ECO:0000256" key="9">
    <source>
        <dbReference type="HAMAP-Rule" id="MF_00323"/>
    </source>
</evidence>
<dbReference type="EMBL" id="JACHHZ010000002">
    <property type="protein sequence ID" value="MBB6093422.1"/>
    <property type="molecule type" value="Genomic_DNA"/>
</dbReference>
<evidence type="ECO:0000256" key="1">
    <source>
        <dbReference type="ARBA" id="ARBA00007718"/>
    </source>
</evidence>
<dbReference type="InterPro" id="IPR001015">
    <property type="entry name" value="Ferrochelatase"/>
</dbReference>
<feature type="binding site" evidence="9">
    <location>
        <position position="211"/>
    </location>
    <ligand>
        <name>Fe(2+)</name>
        <dbReference type="ChEBI" id="CHEBI:29033"/>
    </ligand>
</feature>